<accession>A0AA38YKE7</accession>
<organism evidence="1 2">
    <name type="scientific">Vitis rotundifolia</name>
    <name type="common">Muscadine grape</name>
    <dbReference type="NCBI Taxonomy" id="103349"/>
    <lineage>
        <taxon>Eukaryota</taxon>
        <taxon>Viridiplantae</taxon>
        <taxon>Streptophyta</taxon>
        <taxon>Embryophyta</taxon>
        <taxon>Tracheophyta</taxon>
        <taxon>Spermatophyta</taxon>
        <taxon>Magnoliopsida</taxon>
        <taxon>eudicotyledons</taxon>
        <taxon>Gunneridae</taxon>
        <taxon>Pentapetalae</taxon>
        <taxon>rosids</taxon>
        <taxon>Vitales</taxon>
        <taxon>Vitaceae</taxon>
        <taxon>Viteae</taxon>
        <taxon>Vitis</taxon>
    </lineage>
</organism>
<evidence type="ECO:0000313" key="2">
    <source>
        <dbReference type="Proteomes" id="UP001168098"/>
    </source>
</evidence>
<gene>
    <name evidence="1" type="ORF">PVL29_025631</name>
</gene>
<dbReference type="AlphaFoldDB" id="A0AA38YKE7"/>
<sequence length="152" mass="17078">MRIRVVEEVAVKNRGMTISNLTRVVHDDDLGGEVGCLLSRVILGIGGNKPTPGIIHDNVFHVEAEIVTRQSLWERLMVRLIRLDFSCQSKWAKSHHHTGLQGTCLYTSHWDSSNPTTRTVPIPPLGQFQSHRSCTHPVEEDAVACLRVSWAY</sequence>
<reference evidence="1 2" key="1">
    <citation type="journal article" date="2023" name="BMC Biotechnol.">
        <title>Vitis rotundifolia cv Carlos genome sequencing.</title>
        <authorList>
            <person name="Huff M."/>
            <person name="Hulse-Kemp A."/>
            <person name="Scheffler B."/>
            <person name="Youngblood R."/>
            <person name="Simpson S."/>
            <person name="Babiker E."/>
            <person name="Staton M."/>
        </authorList>
    </citation>
    <scope>NUCLEOTIDE SEQUENCE [LARGE SCALE GENOMIC DNA]</scope>
    <source>
        <tissue evidence="1">Leaf</tissue>
    </source>
</reference>
<proteinExistence type="predicted"/>
<evidence type="ECO:0000313" key="1">
    <source>
        <dbReference type="EMBL" id="KAJ9672062.1"/>
    </source>
</evidence>
<keyword evidence="2" id="KW-1185">Reference proteome</keyword>
<dbReference type="EMBL" id="JARBHA010000019">
    <property type="protein sequence ID" value="KAJ9672062.1"/>
    <property type="molecule type" value="Genomic_DNA"/>
</dbReference>
<protein>
    <submittedName>
        <fullName evidence="1">Uncharacterized protein</fullName>
    </submittedName>
</protein>
<comment type="caution">
    <text evidence="1">The sequence shown here is derived from an EMBL/GenBank/DDBJ whole genome shotgun (WGS) entry which is preliminary data.</text>
</comment>
<dbReference type="Proteomes" id="UP001168098">
    <property type="component" value="Unassembled WGS sequence"/>
</dbReference>
<name>A0AA38YKE7_VITRO</name>